<evidence type="ECO:0000313" key="3">
    <source>
        <dbReference type="Proteomes" id="UP001060919"/>
    </source>
</evidence>
<protein>
    <submittedName>
        <fullName evidence="2">DUF4377 domain-containing protein</fullName>
    </submittedName>
</protein>
<proteinExistence type="predicted"/>
<dbReference type="InterPro" id="IPR025485">
    <property type="entry name" value="DUF4377"/>
</dbReference>
<dbReference type="PROSITE" id="PS51257">
    <property type="entry name" value="PROKAR_LIPOPROTEIN"/>
    <property type="match status" value="1"/>
</dbReference>
<name>A0A916DS75_9BACT</name>
<feature type="domain" description="DUF4377" evidence="1">
    <location>
        <begin position="32"/>
        <end position="108"/>
    </location>
</feature>
<dbReference type="KEGG" id="aup:AsAng_0013400"/>
<dbReference type="RefSeq" id="WP_264791919.1">
    <property type="nucleotide sequence ID" value="NZ_AP026867.1"/>
</dbReference>
<reference evidence="2" key="1">
    <citation type="submission" date="2022-09" db="EMBL/GenBank/DDBJ databases">
        <title>Aureispira anguillicida sp. nov., isolated from Leptocephalus of Japanese eel Anguilla japonica.</title>
        <authorList>
            <person name="Yuasa K."/>
            <person name="Mekata T."/>
            <person name="Ikunari K."/>
        </authorList>
    </citation>
    <scope>NUCLEOTIDE SEQUENCE</scope>
    <source>
        <strain evidence="2">EL160426</strain>
    </source>
</reference>
<dbReference type="Proteomes" id="UP001060919">
    <property type="component" value="Chromosome"/>
</dbReference>
<dbReference type="Pfam" id="PF14302">
    <property type="entry name" value="DUF4377"/>
    <property type="match status" value="1"/>
</dbReference>
<dbReference type="EMBL" id="AP026867">
    <property type="protein sequence ID" value="BDS10631.1"/>
    <property type="molecule type" value="Genomic_DNA"/>
</dbReference>
<evidence type="ECO:0000259" key="1">
    <source>
        <dbReference type="Pfam" id="PF14302"/>
    </source>
</evidence>
<sequence length="111" mass="12936">MKIIKILTLTVICFMLFSCREDEMGKITKWRINHYTEDCVGAFPQKCLLVQEGASIGTGDWQYFYSFIKGFEYEEGYVYDLLVKQTDIIDPPMDASSIDYELVELLSKEKH</sequence>
<organism evidence="2 3">
    <name type="scientific">Aureispira anguillae</name>
    <dbReference type="NCBI Taxonomy" id="2864201"/>
    <lineage>
        <taxon>Bacteria</taxon>
        <taxon>Pseudomonadati</taxon>
        <taxon>Bacteroidota</taxon>
        <taxon>Saprospiria</taxon>
        <taxon>Saprospirales</taxon>
        <taxon>Saprospiraceae</taxon>
        <taxon>Aureispira</taxon>
    </lineage>
</organism>
<keyword evidence="3" id="KW-1185">Reference proteome</keyword>
<accession>A0A916DS75</accession>
<dbReference type="AlphaFoldDB" id="A0A916DS75"/>
<evidence type="ECO:0000313" key="2">
    <source>
        <dbReference type="EMBL" id="BDS10631.1"/>
    </source>
</evidence>
<gene>
    <name evidence="2" type="ORF">AsAng_0013400</name>
</gene>